<name>A0A1V2TK62_9NOCA</name>
<evidence type="ECO:0000313" key="1">
    <source>
        <dbReference type="EMBL" id="ONM49866.1"/>
    </source>
</evidence>
<dbReference type="EMBL" id="MUMY01000003">
    <property type="protein sequence ID" value="ONM49866.1"/>
    <property type="molecule type" value="Genomic_DNA"/>
</dbReference>
<dbReference type="AlphaFoldDB" id="A0A1V2TK62"/>
<keyword evidence="2" id="KW-1185">Reference proteome</keyword>
<gene>
    <name evidence="1" type="ORF">B0T46_05625</name>
</gene>
<comment type="caution">
    <text evidence="1">The sequence shown here is derived from an EMBL/GenBank/DDBJ whole genome shotgun (WGS) entry which is preliminary data.</text>
</comment>
<accession>A0A1V2TK62</accession>
<proteinExistence type="predicted"/>
<protein>
    <submittedName>
        <fullName evidence="1">Uncharacterized protein</fullName>
    </submittedName>
</protein>
<organism evidence="1 2">
    <name type="scientific">Nocardia donostiensis</name>
    <dbReference type="NCBI Taxonomy" id="1538463"/>
    <lineage>
        <taxon>Bacteria</taxon>
        <taxon>Bacillati</taxon>
        <taxon>Actinomycetota</taxon>
        <taxon>Actinomycetes</taxon>
        <taxon>Mycobacteriales</taxon>
        <taxon>Nocardiaceae</taxon>
        <taxon>Nocardia</taxon>
    </lineage>
</organism>
<dbReference type="Proteomes" id="UP000188836">
    <property type="component" value="Unassembled WGS sequence"/>
</dbReference>
<evidence type="ECO:0000313" key="2">
    <source>
        <dbReference type="Proteomes" id="UP000188836"/>
    </source>
</evidence>
<reference evidence="1 2" key="1">
    <citation type="journal article" date="2016" name="Antonie Van Leeuwenhoek">
        <title>Nocardia donostiensis sp. nov., isolated from human respiratory specimens.</title>
        <authorList>
            <person name="Ercibengoa M."/>
            <person name="Bell M."/>
            <person name="Marimon J.M."/>
            <person name="Humrighouse B."/>
            <person name="Klenk H.P."/>
            <person name="Potter G."/>
            <person name="Perez-Trallero E."/>
        </authorList>
    </citation>
    <scope>NUCLEOTIDE SEQUENCE [LARGE SCALE GENOMIC DNA]</scope>
    <source>
        <strain evidence="1 2">X1655</strain>
    </source>
</reference>
<sequence>MPILIELYRELSHALSLREPFHLIIAHDRTKLYRVSSKIVPQNAGYPCLDCRDGGATTST</sequence>